<dbReference type="EMBL" id="JAMXIB010000009">
    <property type="protein sequence ID" value="MCO5725479.1"/>
    <property type="molecule type" value="Genomic_DNA"/>
</dbReference>
<proteinExistence type="predicted"/>
<reference evidence="3 4" key="1">
    <citation type="submission" date="2022-06" db="EMBL/GenBank/DDBJ databases">
        <authorList>
            <person name="Xuan X."/>
        </authorList>
    </citation>
    <scope>NUCLEOTIDE SEQUENCE [LARGE SCALE GENOMIC DNA]</scope>
    <source>
        <strain evidence="3 4">2V75</strain>
    </source>
</reference>
<dbReference type="RefSeq" id="WP_252741851.1">
    <property type="nucleotide sequence ID" value="NZ_JAMXIB010000009.1"/>
</dbReference>
<protein>
    <submittedName>
        <fullName evidence="3">DUF349 domain-containing protein</fullName>
    </submittedName>
</protein>
<keyword evidence="1" id="KW-0175">Coiled coil</keyword>
<feature type="compositionally biased region" description="Basic and acidic residues" evidence="2">
    <location>
        <begin position="101"/>
        <end position="115"/>
    </location>
</feature>
<dbReference type="Pfam" id="PF03993">
    <property type="entry name" value="DUF349"/>
    <property type="match status" value="5"/>
</dbReference>
<evidence type="ECO:0000256" key="2">
    <source>
        <dbReference type="SAM" id="MobiDB-lite"/>
    </source>
</evidence>
<feature type="compositionally biased region" description="Basic and acidic residues" evidence="2">
    <location>
        <begin position="64"/>
        <end position="87"/>
    </location>
</feature>
<organism evidence="3 4">
    <name type="scientific">Robiginitalea marina</name>
    <dbReference type="NCBI Taxonomy" id="2954105"/>
    <lineage>
        <taxon>Bacteria</taxon>
        <taxon>Pseudomonadati</taxon>
        <taxon>Bacteroidota</taxon>
        <taxon>Flavobacteriia</taxon>
        <taxon>Flavobacteriales</taxon>
        <taxon>Flavobacteriaceae</taxon>
        <taxon>Robiginitalea</taxon>
    </lineage>
</organism>
<evidence type="ECO:0000313" key="3">
    <source>
        <dbReference type="EMBL" id="MCO5725479.1"/>
    </source>
</evidence>
<name>A0ABT1AZK2_9FLAO</name>
<dbReference type="InterPro" id="IPR007139">
    <property type="entry name" value="DUF349"/>
</dbReference>
<feature type="compositionally biased region" description="Acidic residues" evidence="2">
    <location>
        <begin position="133"/>
        <end position="149"/>
    </location>
</feature>
<gene>
    <name evidence="3" type="ORF">NG653_11470</name>
</gene>
<feature type="compositionally biased region" description="Basic and acidic residues" evidence="2">
    <location>
        <begin position="123"/>
        <end position="132"/>
    </location>
</feature>
<keyword evidence="4" id="KW-1185">Reference proteome</keyword>
<sequence>MPEEEKQALQPAAGGEGQNGHTDKEMAPEPGESETTGKPETAGEPDTKGASEPIGEPQPAQDAGTKRVPDAIEEPHPAGEPEAKKVSDSTGVAEPAQEAQSKTEPKPKGEPHETTGEEAAGDSESHEEKGGDPEEEIDQSNAEDAEDSENERRHQIPFLDYHSLSLENLVGELQRLLRTEKVQAIRKHVDAIKHEFDLKFQDFIEEKKDAFVTRGGNEADFKYNSVTKRQFNELFAEYREKRNQYYKNLDRDLKENLQNRLSIIEELKGLVSMEEDMTTTYKTFKDLQERWRKAGAIPRANYNDVWRTYHHHVEIFYDFLHLNRELRDLDFKFNLEEKEKLCLKAEALLEEEDINKAFRELQVLHKVWKEDLGPVAQEEREAIWNRFSEATKKIHQRRQEYFQQQEQQYVANLEEKQRIISQIEALGSNVGNSHRAIQKQMAEVEALRDRFFKAGKVPQKSNEATWASFKKAVRTFNRAKNAYYKNQKKEQQENLDKKRALLQRALELKDSEDLEAATPEMKQLQKEWKETGHVPRKYSDKIWKQFKEACNQYFDRVHAGRNRAGEQELKNLELKSALLEELREYTLTGDRDKDVAALEGFLARWNEIGHVPRNKKHLNSRFQKILEALLRKSGISKQEGEILRYGDRIQQLSEAEDQRAVEQERQFVRKKIEEVKGEIRQLENNLNFFSDPTKENPLAREVIENIEGKKDALDGWKGKLKKLNILKHQLQHEEAGPEEEEAE</sequence>
<dbReference type="Proteomes" id="UP001206312">
    <property type="component" value="Unassembled WGS sequence"/>
</dbReference>
<accession>A0ABT1AZK2</accession>
<feature type="region of interest" description="Disordered" evidence="2">
    <location>
        <begin position="1"/>
        <end position="152"/>
    </location>
</feature>
<evidence type="ECO:0000313" key="4">
    <source>
        <dbReference type="Proteomes" id="UP001206312"/>
    </source>
</evidence>
<feature type="coiled-coil region" evidence="1">
    <location>
        <begin position="658"/>
        <end position="685"/>
    </location>
</feature>
<comment type="caution">
    <text evidence="3">The sequence shown here is derived from an EMBL/GenBank/DDBJ whole genome shotgun (WGS) entry which is preliminary data.</text>
</comment>
<evidence type="ECO:0000256" key="1">
    <source>
        <dbReference type="SAM" id="Coils"/>
    </source>
</evidence>